<reference evidence="3 4" key="1">
    <citation type="journal article" date="2016" name="Environ. Microbiol.">
        <title>New Methyloceanibacter diversity from North Sea sediments includes methanotroph containing solely the soluble methane monooxygenase.</title>
        <authorList>
            <person name="Vekeman B."/>
            <person name="Kerckhof F.M."/>
            <person name="Cremers G."/>
            <person name="de Vos P."/>
            <person name="Vandamme P."/>
            <person name="Boon N."/>
            <person name="Op den Camp H.J."/>
            <person name="Heylen K."/>
        </authorList>
    </citation>
    <scope>NUCLEOTIDE SEQUENCE [LARGE SCALE GENOMIC DNA]</scope>
    <source>
        <strain evidence="3 4">R-67174</strain>
    </source>
</reference>
<sequence>MWIRLALASALLAGSYAAAIAAPARIVILTSAEAADDWRLCEIGDQRARALRYNYLGAKAAKTLFGEDGPPAFFFAITPHTVATATPAAESWRKPIIHYSVLPQDDPKTRDEALHARTREAAGNILNNPALKGKTIVMVWDRRHIADPELDKKFEREAAVTLRQLFHLDILPGVPREWPAQNHDYFWIVDFPESSNVPLKFELVKQDFGKSFPKVPANDWGEPSGLSSDSGCVTTP</sequence>
<gene>
    <name evidence="3" type="ORF">AUC68_03310</name>
</gene>
<dbReference type="EMBL" id="LPWG01000010">
    <property type="protein sequence ID" value="ODS00152.1"/>
    <property type="molecule type" value="Genomic_DNA"/>
</dbReference>
<feature type="chain" id="PRO_5044292337" evidence="2">
    <location>
        <begin position="22"/>
        <end position="236"/>
    </location>
</feature>
<dbReference type="Proteomes" id="UP000094501">
    <property type="component" value="Unassembled WGS sequence"/>
</dbReference>
<comment type="caution">
    <text evidence="3">The sequence shown here is derived from an EMBL/GenBank/DDBJ whole genome shotgun (WGS) entry which is preliminary data.</text>
</comment>
<dbReference type="AlphaFoldDB" id="A0A1E3W3S0"/>
<evidence type="ECO:0000313" key="4">
    <source>
        <dbReference type="Proteomes" id="UP000094501"/>
    </source>
</evidence>
<dbReference type="STRING" id="1774968.AUC68_03310"/>
<feature type="signal peptide" evidence="2">
    <location>
        <begin position="1"/>
        <end position="21"/>
    </location>
</feature>
<feature type="region of interest" description="Disordered" evidence="1">
    <location>
        <begin position="214"/>
        <end position="236"/>
    </location>
</feature>
<accession>A0A1E3W3S0</accession>
<evidence type="ECO:0000256" key="2">
    <source>
        <dbReference type="SAM" id="SignalP"/>
    </source>
</evidence>
<protein>
    <submittedName>
        <fullName evidence="3">Uncharacterized protein</fullName>
    </submittedName>
</protein>
<evidence type="ECO:0000313" key="3">
    <source>
        <dbReference type="EMBL" id="ODS00152.1"/>
    </source>
</evidence>
<organism evidence="3 4">
    <name type="scientific">Methyloceanibacter methanicus</name>
    <dbReference type="NCBI Taxonomy" id="1774968"/>
    <lineage>
        <taxon>Bacteria</taxon>
        <taxon>Pseudomonadati</taxon>
        <taxon>Pseudomonadota</taxon>
        <taxon>Alphaproteobacteria</taxon>
        <taxon>Hyphomicrobiales</taxon>
        <taxon>Hyphomicrobiaceae</taxon>
        <taxon>Methyloceanibacter</taxon>
    </lineage>
</organism>
<name>A0A1E3W3S0_9HYPH</name>
<evidence type="ECO:0000256" key="1">
    <source>
        <dbReference type="SAM" id="MobiDB-lite"/>
    </source>
</evidence>
<keyword evidence="4" id="KW-1185">Reference proteome</keyword>
<keyword evidence="2" id="KW-0732">Signal</keyword>
<feature type="compositionally biased region" description="Polar residues" evidence="1">
    <location>
        <begin position="225"/>
        <end position="236"/>
    </location>
</feature>
<proteinExistence type="predicted"/>